<evidence type="ECO:0000259" key="9">
    <source>
        <dbReference type="SMART" id="SM00363"/>
    </source>
</evidence>
<dbReference type="CDD" id="cd00165">
    <property type="entry name" value="S4"/>
    <property type="match status" value="1"/>
</dbReference>
<dbReference type="InterPro" id="IPR002942">
    <property type="entry name" value="S4_RNA-bd"/>
</dbReference>
<dbReference type="AlphaFoldDB" id="A0AAU9D0R2"/>
<dbReference type="NCBIfam" id="NF003717">
    <property type="entry name" value="PRK05327.1"/>
    <property type="match status" value="1"/>
</dbReference>
<dbReference type="GO" id="GO:0015935">
    <property type="term" value="C:small ribosomal subunit"/>
    <property type="evidence" value="ECO:0007669"/>
    <property type="project" value="InterPro"/>
</dbReference>
<dbReference type="RefSeq" id="WP_307904501.1">
    <property type="nucleotide sequence ID" value="NZ_AP027059.1"/>
</dbReference>
<dbReference type="KEGG" id="haby:HLVA_01180"/>
<dbReference type="SUPFAM" id="SSF55174">
    <property type="entry name" value="Alpha-L RNA-binding motif"/>
    <property type="match status" value="1"/>
</dbReference>
<keyword evidence="4 7" id="KW-0689">Ribosomal protein</keyword>
<evidence type="ECO:0000256" key="3">
    <source>
        <dbReference type="ARBA" id="ARBA00022884"/>
    </source>
</evidence>
<evidence type="ECO:0000256" key="6">
    <source>
        <dbReference type="ARBA" id="ARBA00035254"/>
    </source>
</evidence>
<dbReference type="GO" id="GO:0019843">
    <property type="term" value="F:rRNA binding"/>
    <property type="evidence" value="ECO:0007669"/>
    <property type="project" value="UniProtKB-UniRule"/>
</dbReference>
<evidence type="ECO:0000256" key="1">
    <source>
        <dbReference type="ARBA" id="ARBA00007465"/>
    </source>
</evidence>
<comment type="function">
    <text evidence="7">With S5 and S12 plays an important role in translational accuracy.</text>
</comment>
<dbReference type="InterPro" id="IPR036986">
    <property type="entry name" value="S4_RNA-bd_sf"/>
</dbReference>
<dbReference type="NCBIfam" id="TIGR01017">
    <property type="entry name" value="rpsD_bact"/>
    <property type="match status" value="1"/>
</dbReference>
<dbReference type="EMBL" id="AP027059">
    <property type="protein sequence ID" value="BDU49549.1"/>
    <property type="molecule type" value="Genomic_DNA"/>
</dbReference>
<dbReference type="Gene3D" id="3.10.290.10">
    <property type="entry name" value="RNA-binding S4 domain"/>
    <property type="match status" value="1"/>
</dbReference>
<dbReference type="InterPro" id="IPR018079">
    <property type="entry name" value="Ribosomal_uS4_CS"/>
</dbReference>
<dbReference type="PANTHER" id="PTHR11831:SF4">
    <property type="entry name" value="SMALL RIBOSOMAL SUBUNIT PROTEIN US4M"/>
    <property type="match status" value="1"/>
</dbReference>
<organism evidence="11 12">
    <name type="scientific">Haliovirga abyssi</name>
    <dbReference type="NCBI Taxonomy" id="2996794"/>
    <lineage>
        <taxon>Bacteria</taxon>
        <taxon>Fusobacteriati</taxon>
        <taxon>Fusobacteriota</taxon>
        <taxon>Fusobacteriia</taxon>
        <taxon>Fusobacteriales</taxon>
        <taxon>Haliovirgaceae</taxon>
        <taxon>Haliovirga</taxon>
    </lineage>
</organism>
<gene>
    <name evidence="7 11" type="primary">rpsD</name>
    <name evidence="11" type="ORF">HLVA_01180</name>
</gene>
<dbReference type="PANTHER" id="PTHR11831">
    <property type="entry name" value="30S 40S RIBOSOMAL PROTEIN"/>
    <property type="match status" value="1"/>
</dbReference>
<dbReference type="GO" id="GO:0006412">
    <property type="term" value="P:translation"/>
    <property type="evidence" value="ECO:0007669"/>
    <property type="project" value="UniProtKB-UniRule"/>
</dbReference>
<feature type="domain" description="RNA-binding S4" evidence="9">
    <location>
        <begin position="98"/>
        <end position="162"/>
    </location>
</feature>
<proteinExistence type="inferred from homology"/>
<dbReference type="FunFam" id="1.10.1050.10:FF:000001">
    <property type="entry name" value="30S ribosomal protein S4"/>
    <property type="match status" value="1"/>
</dbReference>
<keyword evidence="12" id="KW-1185">Reference proteome</keyword>
<dbReference type="Gene3D" id="1.10.1050.10">
    <property type="entry name" value="Ribosomal Protein S4 Delta 41, Chain A, domain 1"/>
    <property type="match status" value="1"/>
</dbReference>
<dbReference type="PROSITE" id="PS00632">
    <property type="entry name" value="RIBOSOMAL_S4"/>
    <property type="match status" value="1"/>
</dbReference>
<comment type="function">
    <text evidence="7">One of the primary rRNA binding proteins, it binds directly to 16S rRNA where it nucleates assembly of the body of the 30S subunit.</text>
</comment>
<evidence type="ECO:0000313" key="11">
    <source>
        <dbReference type="EMBL" id="BDU49549.1"/>
    </source>
</evidence>
<feature type="domain" description="Small ribosomal subunit protein uS4 N-terminal" evidence="10">
    <location>
        <begin position="3"/>
        <end position="97"/>
    </location>
</feature>
<dbReference type="HAMAP" id="MF_01306_B">
    <property type="entry name" value="Ribosomal_uS4_B"/>
    <property type="match status" value="1"/>
</dbReference>
<evidence type="ECO:0000256" key="7">
    <source>
        <dbReference type="HAMAP-Rule" id="MF_01306"/>
    </source>
</evidence>
<dbReference type="SMART" id="SM01390">
    <property type="entry name" value="Ribosomal_S4"/>
    <property type="match status" value="1"/>
</dbReference>
<dbReference type="GO" id="GO:0042274">
    <property type="term" value="P:ribosomal small subunit biogenesis"/>
    <property type="evidence" value="ECO:0007669"/>
    <property type="project" value="TreeGrafter"/>
</dbReference>
<dbReference type="FunFam" id="3.10.290.10:FF:000001">
    <property type="entry name" value="30S ribosomal protein S4"/>
    <property type="match status" value="1"/>
</dbReference>
<name>A0AAU9D0R2_9FUSO</name>
<dbReference type="InterPro" id="IPR005709">
    <property type="entry name" value="Ribosomal_uS4_bac-type"/>
</dbReference>
<dbReference type="Proteomes" id="UP001321582">
    <property type="component" value="Chromosome"/>
</dbReference>
<keyword evidence="5 7" id="KW-0687">Ribonucleoprotein</keyword>
<dbReference type="Pfam" id="PF01479">
    <property type="entry name" value="S4"/>
    <property type="match status" value="1"/>
</dbReference>
<evidence type="ECO:0000256" key="5">
    <source>
        <dbReference type="ARBA" id="ARBA00023274"/>
    </source>
</evidence>
<evidence type="ECO:0000256" key="2">
    <source>
        <dbReference type="ARBA" id="ARBA00022730"/>
    </source>
</evidence>
<dbReference type="InterPro" id="IPR022801">
    <property type="entry name" value="Ribosomal_uS4"/>
</dbReference>
<dbReference type="Pfam" id="PF00163">
    <property type="entry name" value="Ribosomal_S4"/>
    <property type="match status" value="1"/>
</dbReference>
<reference evidence="11 12" key="1">
    <citation type="submission" date="2022-11" db="EMBL/GenBank/DDBJ databases">
        <title>Haliovirga abyssi gen. nov., sp. nov., a mesophilic fermentative bacterium isolated from the Iheya North hydrothermal field and the proposal of Haliovirgaceae fam. nov.</title>
        <authorList>
            <person name="Miyazaki U."/>
            <person name="Tame A."/>
            <person name="Miyazaki J."/>
            <person name="Takai K."/>
            <person name="Sawayama S."/>
            <person name="Kitajima M."/>
            <person name="Okamoto A."/>
            <person name="Nakagawa S."/>
        </authorList>
    </citation>
    <scope>NUCLEOTIDE SEQUENCE [LARGE SCALE GENOMIC DNA]</scope>
    <source>
        <strain evidence="11 12">IC12</strain>
    </source>
</reference>
<comment type="similarity">
    <text evidence="1 7 8">Belongs to the universal ribosomal protein uS4 family.</text>
</comment>
<evidence type="ECO:0000313" key="12">
    <source>
        <dbReference type="Proteomes" id="UP001321582"/>
    </source>
</evidence>
<dbReference type="InterPro" id="IPR001912">
    <property type="entry name" value="Ribosomal_uS4_N"/>
</dbReference>
<keyword evidence="3 7" id="KW-0694">RNA-binding</keyword>
<dbReference type="GO" id="GO:0003735">
    <property type="term" value="F:structural constituent of ribosome"/>
    <property type="evidence" value="ECO:0007669"/>
    <property type="project" value="InterPro"/>
</dbReference>
<comment type="subunit">
    <text evidence="7">Part of the 30S ribosomal subunit. Contacts protein S5. The interaction surface between S4 and S5 is involved in control of translational fidelity.</text>
</comment>
<protein>
    <recommendedName>
        <fullName evidence="6 7">Small ribosomal subunit protein uS4</fullName>
    </recommendedName>
</protein>
<evidence type="ECO:0000256" key="8">
    <source>
        <dbReference type="RuleBase" id="RU003699"/>
    </source>
</evidence>
<evidence type="ECO:0000259" key="10">
    <source>
        <dbReference type="SMART" id="SM01390"/>
    </source>
</evidence>
<dbReference type="PROSITE" id="PS50889">
    <property type="entry name" value="S4"/>
    <property type="match status" value="1"/>
</dbReference>
<evidence type="ECO:0000256" key="4">
    <source>
        <dbReference type="ARBA" id="ARBA00022980"/>
    </source>
</evidence>
<dbReference type="SMART" id="SM00363">
    <property type="entry name" value="S4"/>
    <property type="match status" value="1"/>
</dbReference>
<keyword evidence="2 7" id="KW-0699">rRNA-binding</keyword>
<sequence>MARYIGPVCRLCRASGQKLYLKGNRCFSDKCALERRNTKPGMHGASSSKMTEYAVQLREKQKVKNIYGLLEKQFYKYYEEADKKEGITGELLLSLLEQRLDNIIFRLGVAKSRSQARQIVRHKHVKVNGKIVNIPSFRVKEGDVISVSEKSKDITIIKEAVETAKVPSWLDFNAEKLEGKLVQLPKRDAIDYEINEQLIVEFYSR</sequence>
<accession>A0AAU9D0R2</accession>